<dbReference type="AlphaFoldDB" id="A0A8F3IHW9"/>
<reference evidence="9" key="2">
    <citation type="submission" date="2021-02" db="EMBL/GenBank/DDBJ databases">
        <title>Comparative genomics of Ferrovum myxofaciens strains, predominant extremophile bacteria forming large biofilm stalactites in acid mine ecosystems.</title>
        <authorList>
            <person name="Burkartova K."/>
            <person name="Ridl J."/>
            <person name="Pajer P."/>
            <person name="Falteisek L."/>
        </authorList>
    </citation>
    <scope>NUCLEOTIDE SEQUENCE</scope>
    <source>
        <strain evidence="9">MI1III</strain>
    </source>
</reference>
<dbReference type="EMBL" id="CP071137">
    <property type="protein sequence ID" value="QWY77919.1"/>
    <property type="molecule type" value="Genomic_DNA"/>
</dbReference>
<keyword evidence="3" id="KW-0406">Ion transport</keyword>
<reference evidence="8 10" key="1">
    <citation type="submission" date="2016-01" db="EMBL/GenBank/DDBJ databases">
        <title>Genome sequence of the acidophilic iron oxidising Ferrovum strain Z-31.</title>
        <authorList>
            <person name="Poehlein A."/>
            <person name="Ullrich S.R."/>
            <person name="Schloemann M."/>
            <person name="Muehling M."/>
            <person name="Daniel R."/>
        </authorList>
    </citation>
    <scope>NUCLEOTIDE SEQUENCE [LARGE SCALE GENOMIC DNA]</scope>
    <source>
        <strain evidence="8 10">Z-31</strain>
    </source>
</reference>
<dbReference type="InterPro" id="IPR058533">
    <property type="entry name" value="Cation_efflux_TM"/>
</dbReference>
<feature type="transmembrane region" description="Helical" evidence="6">
    <location>
        <begin position="89"/>
        <end position="108"/>
    </location>
</feature>
<feature type="transmembrane region" description="Helical" evidence="6">
    <location>
        <begin position="23"/>
        <end position="41"/>
    </location>
</feature>
<dbReference type="InterPro" id="IPR027469">
    <property type="entry name" value="Cation_efflux_TMD_sf"/>
</dbReference>
<dbReference type="Proteomes" id="UP000683551">
    <property type="component" value="Chromosome"/>
</dbReference>
<evidence type="ECO:0000256" key="6">
    <source>
        <dbReference type="SAM" id="Phobius"/>
    </source>
</evidence>
<feature type="domain" description="Cation efflux protein transmembrane" evidence="7">
    <location>
        <begin position="24"/>
        <end position="203"/>
    </location>
</feature>
<sequence>MSASCCNSACAPQTTLSPGYRKALWIALIVNVIMFAIEIGGGLKSGSVSLFADAVDFAGDAANYGISLAVLSMGLAWKSRAALMKGASMVAFGLFILGKTGWAAFCGLPPEPSIMGAIAVLALIANGGVALMLYAFRKGDANMRSVWLCSRNDAIGNIAVMAAAAGVLGTGTAWPDLAVALLMGGLALFSGISVIGHARLELLEEAV</sequence>
<keyword evidence="10" id="KW-1185">Reference proteome</keyword>
<dbReference type="GO" id="GO:0005385">
    <property type="term" value="F:zinc ion transmembrane transporter activity"/>
    <property type="evidence" value="ECO:0007669"/>
    <property type="project" value="TreeGrafter"/>
</dbReference>
<accession>A0A8F3IHW9</accession>
<dbReference type="SUPFAM" id="SSF161111">
    <property type="entry name" value="Cation efflux protein transmembrane domain-like"/>
    <property type="match status" value="1"/>
</dbReference>
<keyword evidence="4 6" id="KW-1133">Transmembrane helix</keyword>
<dbReference type="PANTHER" id="PTHR11562">
    <property type="entry name" value="CATION EFFLUX PROTEIN/ ZINC TRANSPORTER"/>
    <property type="match status" value="1"/>
</dbReference>
<feature type="transmembrane region" description="Helical" evidence="6">
    <location>
        <begin position="61"/>
        <end position="77"/>
    </location>
</feature>
<proteinExistence type="predicted"/>
<evidence type="ECO:0000313" key="10">
    <source>
        <dbReference type="Proteomes" id="UP000075653"/>
    </source>
</evidence>
<protein>
    <submittedName>
        <fullName evidence="8">Cation efflux family protein</fullName>
    </submittedName>
    <submittedName>
        <fullName evidence="9">Cation transporter</fullName>
    </submittedName>
</protein>
<evidence type="ECO:0000256" key="4">
    <source>
        <dbReference type="ARBA" id="ARBA00022989"/>
    </source>
</evidence>
<keyword evidence="3" id="KW-0862">Zinc</keyword>
<dbReference type="PATRIC" id="fig|1789004.3.peg.1485"/>
<evidence type="ECO:0000259" key="7">
    <source>
        <dbReference type="Pfam" id="PF01545"/>
    </source>
</evidence>
<name>A0A8F3IHW9_9PROT</name>
<dbReference type="Gene3D" id="1.20.1510.10">
    <property type="entry name" value="Cation efflux protein transmembrane domain"/>
    <property type="match status" value="1"/>
</dbReference>
<keyword evidence="2 6" id="KW-0812">Transmembrane</keyword>
<dbReference type="GeneID" id="301708571"/>
<accession>A0A149VXS4</accession>
<feature type="transmembrane region" description="Helical" evidence="6">
    <location>
        <begin position="114"/>
        <end position="134"/>
    </location>
</feature>
<gene>
    <name evidence="8" type="ORF">FEMY_14590</name>
    <name evidence="9" type="ORF">JZL65_02185</name>
</gene>
<organism evidence="8 10">
    <name type="scientific">Ferrovum myxofaciens</name>
    <dbReference type="NCBI Taxonomy" id="416213"/>
    <lineage>
        <taxon>Bacteria</taxon>
        <taxon>Pseudomonadati</taxon>
        <taxon>Pseudomonadota</taxon>
        <taxon>Betaproteobacteria</taxon>
        <taxon>Ferrovales</taxon>
        <taxon>Ferrovaceae</taxon>
        <taxon>Ferrovum</taxon>
    </lineage>
</organism>
<dbReference type="Proteomes" id="UP000075653">
    <property type="component" value="Unassembled WGS sequence"/>
</dbReference>
<dbReference type="PANTHER" id="PTHR11562:SF17">
    <property type="entry name" value="RE54080P-RELATED"/>
    <property type="match status" value="1"/>
</dbReference>
<feature type="transmembrane region" description="Helical" evidence="6">
    <location>
        <begin position="180"/>
        <end position="200"/>
    </location>
</feature>
<evidence type="ECO:0000256" key="1">
    <source>
        <dbReference type="ARBA" id="ARBA00004141"/>
    </source>
</evidence>
<comment type="subcellular location">
    <subcellularLocation>
        <location evidence="1">Membrane</location>
        <topology evidence="1">Multi-pass membrane protein</topology>
    </subcellularLocation>
</comment>
<dbReference type="Pfam" id="PF01545">
    <property type="entry name" value="Cation_efflux"/>
    <property type="match status" value="1"/>
</dbReference>
<evidence type="ECO:0000256" key="5">
    <source>
        <dbReference type="ARBA" id="ARBA00023136"/>
    </source>
</evidence>
<dbReference type="InterPro" id="IPR050681">
    <property type="entry name" value="CDF/SLC30A"/>
</dbReference>
<keyword evidence="3" id="KW-0813">Transport</keyword>
<dbReference type="RefSeq" id="WP_031597584.1">
    <property type="nucleotide sequence ID" value="NZ_CP053675.1"/>
</dbReference>
<evidence type="ECO:0000313" key="9">
    <source>
        <dbReference type="EMBL" id="QWY77919.1"/>
    </source>
</evidence>
<dbReference type="EMBL" id="LRRD01000028">
    <property type="protein sequence ID" value="KXW58009.1"/>
    <property type="molecule type" value="Genomic_DNA"/>
</dbReference>
<evidence type="ECO:0000313" key="8">
    <source>
        <dbReference type="EMBL" id="KXW58009.1"/>
    </source>
</evidence>
<keyword evidence="3" id="KW-0864">Zinc transport</keyword>
<dbReference type="GO" id="GO:0005886">
    <property type="term" value="C:plasma membrane"/>
    <property type="evidence" value="ECO:0007669"/>
    <property type="project" value="TreeGrafter"/>
</dbReference>
<feature type="transmembrane region" description="Helical" evidence="6">
    <location>
        <begin position="154"/>
        <end position="174"/>
    </location>
</feature>
<dbReference type="OrthoDB" id="9799649at2"/>
<evidence type="ECO:0000256" key="3">
    <source>
        <dbReference type="ARBA" id="ARBA00022906"/>
    </source>
</evidence>
<evidence type="ECO:0000256" key="2">
    <source>
        <dbReference type="ARBA" id="ARBA00022692"/>
    </source>
</evidence>
<keyword evidence="5 6" id="KW-0472">Membrane</keyword>